<proteinExistence type="predicted"/>
<feature type="compositionally biased region" description="Basic and acidic residues" evidence="2">
    <location>
        <begin position="298"/>
        <end position="311"/>
    </location>
</feature>
<dbReference type="GO" id="GO:0008233">
    <property type="term" value="F:peptidase activity"/>
    <property type="evidence" value="ECO:0007669"/>
    <property type="project" value="UniProtKB-KW"/>
</dbReference>
<dbReference type="InterPro" id="IPR001584">
    <property type="entry name" value="Integrase_cat-core"/>
</dbReference>
<dbReference type="PROSITE" id="PS50994">
    <property type="entry name" value="INTEGRASE"/>
    <property type="match status" value="1"/>
</dbReference>
<evidence type="ECO:0000259" key="3">
    <source>
        <dbReference type="PROSITE" id="PS50994"/>
    </source>
</evidence>
<dbReference type="Gene3D" id="3.30.420.10">
    <property type="entry name" value="Ribonuclease H-like superfamily/Ribonuclease H"/>
    <property type="match status" value="1"/>
</dbReference>
<dbReference type="AlphaFoldDB" id="A0AAP0N3B3"/>
<organism evidence="4 5">
    <name type="scientific">Citrus x changshan-huyou</name>
    <dbReference type="NCBI Taxonomy" id="2935761"/>
    <lineage>
        <taxon>Eukaryota</taxon>
        <taxon>Viridiplantae</taxon>
        <taxon>Streptophyta</taxon>
        <taxon>Embryophyta</taxon>
        <taxon>Tracheophyta</taxon>
        <taxon>Spermatophyta</taxon>
        <taxon>Magnoliopsida</taxon>
        <taxon>eudicotyledons</taxon>
        <taxon>Gunneridae</taxon>
        <taxon>Pentapetalae</taxon>
        <taxon>rosids</taxon>
        <taxon>malvids</taxon>
        <taxon>Sapindales</taxon>
        <taxon>Rutaceae</taxon>
        <taxon>Aurantioideae</taxon>
        <taxon>Citrus</taxon>
    </lineage>
</organism>
<dbReference type="SUPFAM" id="SSF53098">
    <property type="entry name" value="Ribonuclease H-like"/>
    <property type="match status" value="1"/>
</dbReference>
<evidence type="ECO:0000313" key="5">
    <source>
        <dbReference type="Proteomes" id="UP001428341"/>
    </source>
</evidence>
<dbReference type="GO" id="GO:0006508">
    <property type="term" value="P:proteolysis"/>
    <property type="evidence" value="ECO:0007669"/>
    <property type="project" value="UniProtKB-KW"/>
</dbReference>
<dbReference type="GO" id="GO:0003676">
    <property type="term" value="F:nucleic acid binding"/>
    <property type="evidence" value="ECO:0007669"/>
    <property type="project" value="InterPro"/>
</dbReference>
<keyword evidence="1" id="KW-0645">Protease</keyword>
<keyword evidence="1" id="KW-0378">Hydrolase</keyword>
<sequence length="311" mass="34978">MVGNGHKLKITHIGDTVLHTDKNSVKLKNVLVVPEIKKNLLSVSQLTTDFPYMFEFTANDFVIKNKETGKVITIGSRNGGLYSLEPNQNMTFYSSRGGEFGSKEFQEYLLNHGIKSQKSCLGTPQQNGVAKRKHKNITELGLTMLFHVGVPKRYWAEAFSTTTWLINRLPSAILAMKSPIEKLTGKKLDSSSLRVFGSRCFPCLRRITQNKFDPKSLPCVFLAYGEFYKGSRCFHPPTGKVYLSRDVVFDEKTFSLHKASGGQHLIKTTLDLTSKDFEATNISAPQHDFDQDTMAPEQKTEVSHEFDLTSI</sequence>
<dbReference type="PANTHER" id="PTHR42648">
    <property type="entry name" value="TRANSPOSASE, PUTATIVE-RELATED"/>
    <property type="match status" value="1"/>
</dbReference>
<evidence type="ECO:0000313" key="4">
    <source>
        <dbReference type="EMBL" id="KAK9229716.1"/>
    </source>
</evidence>
<name>A0AAP0N3B3_9ROSI</name>
<dbReference type="InterPro" id="IPR054722">
    <property type="entry name" value="PolX-like_BBD"/>
</dbReference>
<evidence type="ECO:0000256" key="1">
    <source>
        <dbReference type="ARBA" id="ARBA00022670"/>
    </source>
</evidence>
<accession>A0AAP0N3B3</accession>
<feature type="region of interest" description="Disordered" evidence="2">
    <location>
        <begin position="286"/>
        <end position="311"/>
    </location>
</feature>
<dbReference type="InterPro" id="IPR036397">
    <property type="entry name" value="RNaseH_sf"/>
</dbReference>
<dbReference type="PANTHER" id="PTHR42648:SF26">
    <property type="entry name" value="INTEGRASE CATALYTIC DOMAIN-CONTAINING PROTEIN"/>
    <property type="match status" value="1"/>
</dbReference>
<evidence type="ECO:0000256" key="2">
    <source>
        <dbReference type="SAM" id="MobiDB-lite"/>
    </source>
</evidence>
<dbReference type="InterPro" id="IPR039537">
    <property type="entry name" value="Retrotran_Ty1/copia-like"/>
</dbReference>
<keyword evidence="5" id="KW-1185">Reference proteome</keyword>
<dbReference type="InterPro" id="IPR012337">
    <property type="entry name" value="RNaseH-like_sf"/>
</dbReference>
<dbReference type="GO" id="GO:0015074">
    <property type="term" value="P:DNA integration"/>
    <property type="evidence" value="ECO:0007669"/>
    <property type="project" value="InterPro"/>
</dbReference>
<protein>
    <recommendedName>
        <fullName evidence="3">Integrase catalytic domain-containing protein</fullName>
    </recommendedName>
</protein>
<dbReference type="Proteomes" id="UP001428341">
    <property type="component" value="Unassembled WGS sequence"/>
</dbReference>
<dbReference type="Pfam" id="PF25597">
    <property type="entry name" value="SH3_retrovirus"/>
    <property type="match status" value="1"/>
</dbReference>
<comment type="caution">
    <text evidence="4">The sequence shown here is derived from an EMBL/GenBank/DDBJ whole genome shotgun (WGS) entry which is preliminary data.</text>
</comment>
<reference evidence="4 5" key="1">
    <citation type="submission" date="2024-05" db="EMBL/GenBank/DDBJ databases">
        <title>Haplotype-resolved chromosome-level genome assembly of Huyou (Citrus changshanensis).</title>
        <authorList>
            <person name="Miao C."/>
            <person name="Chen W."/>
            <person name="Wu Y."/>
            <person name="Wang L."/>
            <person name="Zhao S."/>
            <person name="Grierson D."/>
            <person name="Xu C."/>
            <person name="Chen K."/>
        </authorList>
    </citation>
    <scope>NUCLEOTIDE SEQUENCE [LARGE SCALE GENOMIC DNA]</scope>
    <source>
        <strain evidence="4">01-14</strain>
        <tissue evidence="4">Leaf</tissue>
    </source>
</reference>
<dbReference type="InterPro" id="IPR057670">
    <property type="entry name" value="SH3_retrovirus"/>
</dbReference>
<dbReference type="Pfam" id="PF22936">
    <property type="entry name" value="Pol_BBD"/>
    <property type="match status" value="1"/>
</dbReference>
<feature type="domain" description="Integrase catalytic" evidence="3">
    <location>
        <begin position="90"/>
        <end position="187"/>
    </location>
</feature>
<gene>
    <name evidence="4" type="ORF">WN944_022680</name>
</gene>
<dbReference type="EMBL" id="JBCGBO010000001">
    <property type="protein sequence ID" value="KAK9229716.1"/>
    <property type="molecule type" value="Genomic_DNA"/>
</dbReference>